<comment type="caution">
    <text evidence="2">The sequence shown here is derived from an EMBL/GenBank/DDBJ whole genome shotgun (WGS) entry which is preliminary data.</text>
</comment>
<accession>A0AAN7RAV2</accession>
<proteinExistence type="predicted"/>
<evidence type="ECO:0000256" key="1">
    <source>
        <dbReference type="SAM" id="MobiDB-lite"/>
    </source>
</evidence>
<keyword evidence="3" id="KW-1185">Reference proteome</keyword>
<evidence type="ECO:0000313" key="3">
    <source>
        <dbReference type="Proteomes" id="UP001346149"/>
    </source>
</evidence>
<name>A0AAN7RAV2_TRANT</name>
<sequence>MEIGCLKQLKPPSRNTTKPTDKNRSSSNESTDSWKSRRDENRCPNSQNDGDKFMESTGWSKKMAVAKEPDI</sequence>
<evidence type="ECO:0000313" key="2">
    <source>
        <dbReference type="EMBL" id="KAK4793636.1"/>
    </source>
</evidence>
<gene>
    <name evidence="2" type="ORF">SAY86_024071</name>
</gene>
<feature type="region of interest" description="Disordered" evidence="1">
    <location>
        <begin position="1"/>
        <end position="71"/>
    </location>
</feature>
<dbReference type="EMBL" id="JAXQNO010000008">
    <property type="protein sequence ID" value="KAK4793636.1"/>
    <property type="molecule type" value="Genomic_DNA"/>
</dbReference>
<dbReference type="Proteomes" id="UP001346149">
    <property type="component" value="Unassembled WGS sequence"/>
</dbReference>
<dbReference type="AlphaFoldDB" id="A0AAN7RAV2"/>
<organism evidence="2 3">
    <name type="scientific">Trapa natans</name>
    <name type="common">Water chestnut</name>
    <dbReference type="NCBI Taxonomy" id="22666"/>
    <lineage>
        <taxon>Eukaryota</taxon>
        <taxon>Viridiplantae</taxon>
        <taxon>Streptophyta</taxon>
        <taxon>Embryophyta</taxon>
        <taxon>Tracheophyta</taxon>
        <taxon>Spermatophyta</taxon>
        <taxon>Magnoliopsida</taxon>
        <taxon>eudicotyledons</taxon>
        <taxon>Gunneridae</taxon>
        <taxon>Pentapetalae</taxon>
        <taxon>rosids</taxon>
        <taxon>malvids</taxon>
        <taxon>Myrtales</taxon>
        <taxon>Lythraceae</taxon>
        <taxon>Trapa</taxon>
    </lineage>
</organism>
<feature type="compositionally biased region" description="Basic and acidic residues" evidence="1">
    <location>
        <begin position="32"/>
        <end position="42"/>
    </location>
</feature>
<reference evidence="2 3" key="1">
    <citation type="journal article" date="2023" name="Hortic Res">
        <title>Pangenome of water caltrop reveals structural variations and asymmetric subgenome divergence after allopolyploidization.</title>
        <authorList>
            <person name="Zhang X."/>
            <person name="Chen Y."/>
            <person name="Wang L."/>
            <person name="Yuan Y."/>
            <person name="Fang M."/>
            <person name="Shi L."/>
            <person name="Lu R."/>
            <person name="Comes H.P."/>
            <person name="Ma Y."/>
            <person name="Chen Y."/>
            <person name="Huang G."/>
            <person name="Zhou Y."/>
            <person name="Zheng Z."/>
            <person name="Qiu Y."/>
        </authorList>
    </citation>
    <scope>NUCLEOTIDE SEQUENCE [LARGE SCALE GENOMIC DNA]</scope>
    <source>
        <tissue evidence="2">Mature leaves and different stages of flower and fruit</tissue>
    </source>
</reference>
<protein>
    <submittedName>
        <fullName evidence="2">Uncharacterized protein</fullName>
    </submittedName>
</protein>